<keyword evidence="3" id="KW-1185">Reference proteome</keyword>
<feature type="region of interest" description="Disordered" evidence="1">
    <location>
        <begin position="66"/>
        <end position="85"/>
    </location>
</feature>
<reference evidence="2" key="1">
    <citation type="journal article" date="2020" name="Stud. Mycol.">
        <title>101 Dothideomycetes genomes: a test case for predicting lifestyles and emergence of pathogens.</title>
        <authorList>
            <person name="Haridas S."/>
            <person name="Albert R."/>
            <person name="Binder M."/>
            <person name="Bloem J."/>
            <person name="Labutti K."/>
            <person name="Salamov A."/>
            <person name="Andreopoulos B."/>
            <person name="Baker S."/>
            <person name="Barry K."/>
            <person name="Bills G."/>
            <person name="Bluhm B."/>
            <person name="Cannon C."/>
            <person name="Castanera R."/>
            <person name="Culley D."/>
            <person name="Daum C."/>
            <person name="Ezra D."/>
            <person name="Gonzalez J."/>
            <person name="Henrissat B."/>
            <person name="Kuo A."/>
            <person name="Liang C."/>
            <person name="Lipzen A."/>
            <person name="Lutzoni F."/>
            <person name="Magnuson J."/>
            <person name="Mondo S."/>
            <person name="Nolan M."/>
            <person name="Ohm R."/>
            <person name="Pangilinan J."/>
            <person name="Park H.-J."/>
            <person name="Ramirez L."/>
            <person name="Alfaro M."/>
            <person name="Sun H."/>
            <person name="Tritt A."/>
            <person name="Yoshinaga Y."/>
            <person name="Zwiers L.-H."/>
            <person name="Turgeon B."/>
            <person name="Goodwin S."/>
            <person name="Spatafora J."/>
            <person name="Crous P."/>
            <person name="Grigoriev I."/>
        </authorList>
    </citation>
    <scope>NUCLEOTIDE SEQUENCE</scope>
    <source>
        <strain evidence="2">CBS 107.79</strain>
    </source>
</reference>
<evidence type="ECO:0000313" key="2">
    <source>
        <dbReference type="EMBL" id="KAF1967539.1"/>
    </source>
</evidence>
<evidence type="ECO:0000256" key="1">
    <source>
        <dbReference type="SAM" id="MobiDB-lite"/>
    </source>
</evidence>
<organism evidence="2 3">
    <name type="scientific">Bimuria novae-zelandiae CBS 107.79</name>
    <dbReference type="NCBI Taxonomy" id="1447943"/>
    <lineage>
        <taxon>Eukaryota</taxon>
        <taxon>Fungi</taxon>
        <taxon>Dikarya</taxon>
        <taxon>Ascomycota</taxon>
        <taxon>Pezizomycotina</taxon>
        <taxon>Dothideomycetes</taxon>
        <taxon>Pleosporomycetidae</taxon>
        <taxon>Pleosporales</taxon>
        <taxon>Massarineae</taxon>
        <taxon>Didymosphaeriaceae</taxon>
        <taxon>Bimuria</taxon>
    </lineage>
</organism>
<dbReference type="Proteomes" id="UP000800036">
    <property type="component" value="Unassembled WGS sequence"/>
</dbReference>
<dbReference type="EMBL" id="ML976731">
    <property type="protein sequence ID" value="KAF1967539.1"/>
    <property type="molecule type" value="Genomic_DNA"/>
</dbReference>
<accession>A0A6A5UU92</accession>
<proteinExistence type="predicted"/>
<name>A0A6A5UU92_9PLEO</name>
<protein>
    <submittedName>
        <fullName evidence="2">Uncharacterized protein</fullName>
    </submittedName>
</protein>
<evidence type="ECO:0000313" key="3">
    <source>
        <dbReference type="Proteomes" id="UP000800036"/>
    </source>
</evidence>
<sequence length="103" mass="10179">MSCISYITNSRYYVKAMSLAFASLITRPGTGDDARGGEEGNTIAVVATVGGMGVSVGTGAGAGTGTVGGVGGGDDNDNGGTGRLISLGESLRAPRDAVFDFLD</sequence>
<dbReference type="AlphaFoldDB" id="A0A6A5UU92"/>
<gene>
    <name evidence="2" type="ORF">BU23DRAFT_573151</name>
</gene>